<dbReference type="RefSeq" id="WP_147159291.1">
    <property type="nucleotide sequence ID" value="NZ_BJYR01000012.1"/>
</dbReference>
<comment type="subcellular location">
    <subcellularLocation>
        <location evidence="1 14">Cytoplasm</location>
    </subcellularLocation>
</comment>
<evidence type="ECO:0000256" key="9">
    <source>
        <dbReference type="ARBA" id="ARBA00023002"/>
    </source>
</evidence>
<dbReference type="SFLD" id="SFLDS00029">
    <property type="entry name" value="Radical_SAM"/>
    <property type="match status" value="1"/>
</dbReference>
<comment type="pathway">
    <text evidence="2 14">Porphyrin-containing compound metabolism; protoporphyrin-IX biosynthesis; protoporphyrinogen-IX from coproporphyrinogen-III (AdoMet route): step 1/1.</text>
</comment>
<dbReference type="Gene3D" id="1.10.10.920">
    <property type="match status" value="1"/>
</dbReference>
<organism evidence="18 19">
    <name type="scientific">Novosphingobium sediminis</name>
    <dbReference type="NCBI Taxonomy" id="707214"/>
    <lineage>
        <taxon>Bacteria</taxon>
        <taxon>Pseudomonadati</taxon>
        <taxon>Pseudomonadota</taxon>
        <taxon>Alphaproteobacteria</taxon>
        <taxon>Sphingomonadales</taxon>
        <taxon>Sphingomonadaceae</taxon>
        <taxon>Novosphingobium</taxon>
    </lineage>
</organism>
<dbReference type="InterPro" id="IPR013785">
    <property type="entry name" value="Aldolase_TIM"/>
</dbReference>
<feature type="binding site" evidence="16">
    <location>
        <position position="69"/>
    </location>
    <ligand>
        <name>[4Fe-4S] cluster</name>
        <dbReference type="ChEBI" id="CHEBI:49883"/>
        <note>4Fe-4S-S-AdoMet</note>
    </ligand>
</feature>
<keyword evidence="8 14" id="KW-0479">Metal-binding</keyword>
<dbReference type="Gene3D" id="3.20.20.70">
    <property type="entry name" value="Aldolase class I"/>
    <property type="match status" value="1"/>
</dbReference>
<keyword evidence="10 14" id="KW-0408">Iron</keyword>
<dbReference type="SMART" id="SM00729">
    <property type="entry name" value="Elp3"/>
    <property type="match status" value="1"/>
</dbReference>
<feature type="binding site" evidence="15">
    <location>
        <position position="148"/>
    </location>
    <ligand>
        <name>S-adenosyl-L-methionine</name>
        <dbReference type="ChEBI" id="CHEBI:59789"/>
        <label>1</label>
    </ligand>
</feature>
<reference evidence="18 19" key="1">
    <citation type="submission" date="2019-07" db="EMBL/GenBank/DDBJ databases">
        <title>Whole genome shotgun sequence of Novosphingobium sediminis NBRC 106119.</title>
        <authorList>
            <person name="Hosoyama A."/>
            <person name="Uohara A."/>
            <person name="Ohji S."/>
            <person name="Ichikawa N."/>
        </authorList>
    </citation>
    <scope>NUCLEOTIDE SEQUENCE [LARGE SCALE GENOMIC DNA]</scope>
    <source>
        <strain evidence="18 19">NBRC 106119</strain>
    </source>
</reference>
<protein>
    <recommendedName>
        <fullName evidence="14">Coproporphyrinogen-III oxidase</fullName>
        <ecNumber evidence="14">1.3.98.3</ecNumber>
    </recommendedName>
</protein>
<sequence length="447" mass="48818">MSGPSPAEQFADWTYYPELLARPVPRYTSYPTAAEFVEESFELRQRISLTSLTGPVSIYLHIPYCEEICWYCGCNTGAANKRHRLTAYLEALHREIALVADMLDPSVHIEHIAFGGGSPNAVPPTEFVRLIDALVLAFRFVRPALSVELDPRTLTRDWLTAIRGIGVTRVSLGVQTLNPTVQAAIGRVQPIEMIETAVSGLRAAGVGSINFDLMYGLPHQDDAVLAETLEQSVAMGPNRIALFGYAHVPHMIPRQRRIDGSDLPDQRGRFRMAAMGARQLMDAGYHAVGFDHFALPGDPLARAAQNGTLRRNFQGFTEDPASVLIGLGASAISELPGLMVQNEKNPGRYRMLIGADQLAGRKGIETGPEDERRAALIEALLCKGAARIDGDLLNAARPRLEPFAAVGLISLERGWLRLEAGAAPYARAIASVFDAYRTEERSFSSAI</sequence>
<evidence type="ECO:0000256" key="12">
    <source>
        <dbReference type="ARBA" id="ARBA00023244"/>
    </source>
</evidence>
<evidence type="ECO:0000256" key="15">
    <source>
        <dbReference type="PIRSR" id="PIRSR000167-1"/>
    </source>
</evidence>
<evidence type="ECO:0000256" key="5">
    <source>
        <dbReference type="ARBA" id="ARBA00022485"/>
    </source>
</evidence>
<dbReference type="OrthoDB" id="9808022at2"/>
<dbReference type="InterPro" id="IPR004558">
    <property type="entry name" value="Coprogen_oxidase_HemN"/>
</dbReference>
<proteinExistence type="inferred from homology"/>
<comment type="catalytic activity">
    <reaction evidence="13 14">
        <text>coproporphyrinogen III + 2 S-adenosyl-L-methionine = protoporphyrinogen IX + 2 5'-deoxyadenosine + 2 L-methionine + 2 CO2</text>
        <dbReference type="Rhea" id="RHEA:15425"/>
        <dbReference type="ChEBI" id="CHEBI:16526"/>
        <dbReference type="ChEBI" id="CHEBI:17319"/>
        <dbReference type="ChEBI" id="CHEBI:57307"/>
        <dbReference type="ChEBI" id="CHEBI:57309"/>
        <dbReference type="ChEBI" id="CHEBI:57844"/>
        <dbReference type="ChEBI" id="CHEBI:59789"/>
        <dbReference type="EC" id="1.3.98.3"/>
    </reaction>
</comment>
<keyword evidence="5 14" id="KW-0004">4Fe-4S</keyword>
<dbReference type="CDD" id="cd01335">
    <property type="entry name" value="Radical_SAM"/>
    <property type="match status" value="1"/>
</dbReference>
<comment type="cofactor">
    <cofactor evidence="14 16">
        <name>[4Fe-4S] cluster</name>
        <dbReference type="ChEBI" id="CHEBI:49883"/>
    </cofactor>
    <text evidence="14 16">Binds 1 [4Fe-4S] cluster. The cluster is coordinated with 3 cysteines and an exchangeable S-adenosyl-L-methionine.</text>
</comment>
<feature type="binding site" evidence="15">
    <location>
        <position position="116"/>
    </location>
    <ligand>
        <name>S-adenosyl-L-methionine</name>
        <dbReference type="ChEBI" id="CHEBI:59789"/>
        <label>1</label>
    </ligand>
</feature>
<dbReference type="Pfam" id="PF04055">
    <property type="entry name" value="Radical_SAM"/>
    <property type="match status" value="1"/>
</dbReference>
<feature type="binding site" evidence="15">
    <location>
        <position position="212"/>
    </location>
    <ligand>
        <name>S-adenosyl-L-methionine</name>
        <dbReference type="ChEBI" id="CHEBI:59789"/>
        <label>2</label>
    </ligand>
</feature>
<evidence type="ECO:0000313" key="19">
    <source>
        <dbReference type="Proteomes" id="UP000321464"/>
    </source>
</evidence>
<dbReference type="UniPathway" id="UPA00251">
    <property type="reaction ID" value="UER00323"/>
</dbReference>
<feature type="binding site" evidence="15">
    <location>
        <position position="332"/>
    </location>
    <ligand>
        <name>S-adenosyl-L-methionine</name>
        <dbReference type="ChEBI" id="CHEBI:59789"/>
        <label>1</label>
    </ligand>
</feature>
<dbReference type="EMBL" id="BJYR01000012">
    <property type="protein sequence ID" value="GEN99973.1"/>
    <property type="molecule type" value="Genomic_DNA"/>
</dbReference>
<dbReference type="GO" id="GO:0046872">
    <property type="term" value="F:metal ion binding"/>
    <property type="evidence" value="ECO:0007669"/>
    <property type="project" value="UniProtKB-KW"/>
</dbReference>
<dbReference type="GO" id="GO:0051539">
    <property type="term" value="F:4 iron, 4 sulfur cluster binding"/>
    <property type="evidence" value="ECO:0007669"/>
    <property type="project" value="UniProtKB-KW"/>
</dbReference>
<evidence type="ECO:0000259" key="17">
    <source>
        <dbReference type="PROSITE" id="PS51918"/>
    </source>
</evidence>
<dbReference type="PANTHER" id="PTHR13932">
    <property type="entry name" value="COPROPORPHYRINIGEN III OXIDASE"/>
    <property type="match status" value="1"/>
</dbReference>
<evidence type="ECO:0000256" key="4">
    <source>
        <dbReference type="ARBA" id="ARBA00011245"/>
    </source>
</evidence>
<gene>
    <name evidence="18" type="primary">hemN</name>
    <name evidence="18" type="ORF">NSE01_18060</name>
</gene>
<evidence type="ECO:0000256" key="1">
    <source>
        <dbReference type="ARBA" id="ARBA00004496"/>
    </source>
</evidence>
<feature type="binding site" evidence="15">
    <location>
        <position position="175"/>
    </location>
    <ligand>
        <name>S-adenosyl-L-methionine</name>
        <dbReference type="ChEBI" id="CHEBI:59789"/>
        <label>2</label>
    </ligand>
</feature>
<evidence type="ECO:0000313" key="18">
    <source>
        <dbReference type="EMBL" id="GEN99973.1"/>
    </source>
</evidence>
<dbReference type="GO" id="GO:0005737">
    <property type="term" value="C:cytoplasm"/>
    <property type="evidence" value="ECO:0007669"/>
    <property type="project" value="UniProtKB-SubCell"/>
</dbReference>
<feature type="binding site" evidence="15">
    <location>
        <begin position="71"/>
        <end position="73"/>
    </location>
    <ligand>
        <name>S-adenosyl-L-methionine</name>
        <dbReference type="ChEBI" id="CHEBI:59789"/>
        <label>2</label>
    </ligand>
</feature>
<comment type="similarity">
    <text evidence="3 14">Belongs to the anaerobic coproporphyrinogen-III oxidase family.</text>
</comment>
<evidence type="ECO:0000256" key="11">
    <source>
        <dbReference type="ARBA" id="ARBA00023014"/>
    </source>
</evidence>
<dbReference type="InterPro" id="IPR034505">
    <property type="entry name" value="Coproporphyrinogen-III_oxidase"/>
</dbReference>
<feature type="binding site" evidence="16">
    <location>
        <position position="72"/>
    </location>
    <ligand>
        <name>[4Fe-4S] cluster</name>
        <dbReference type="ChEBI" id="CHEBI:49883"/>
        <note>4Fe-4S-S-AdoMet</note>
    </ligand>
</feature>
<evidence type="ECO:0000256" key="7">
    <source>
        <dbReference type="ARBA" id="ARBA00022691"/>
    </source>
</evidence>
<keyword evidence="11 14" id="KW-0411">Iron-sulfur</keyword>
<feature type="domain" description="Radical SAM core" evidence="17">
    <location>
        <begin position="50"/>
        <end position="283"/>
    </location>
</feature>
<dbReference type="GO" id="GO:0006782">
    <property type="term" value="P:protoporphyrinogen IX biosynthetic process"/>
    <property type="evidence" value="ECO:0007669"/>
    <property type="project" value="UniProtKB-UniPathway"/>
</dbReference>
<keyword evidence="6 14" id="KW-0963">Cytoplasm</keyword>
<evidence type="ECO:0000256" key="8">
    <source>
        <dbReference type="ARBA" id="ARBA00022723"/>
    </source>
</evidence>
<keyword evidence="9 14" id="KW-0560">Oxidoreductase</keyword>
<dbReference type="NCBIfam" id="TIGR00538">
    <property type="entry name" value="hemN"/>
    <property type="match status" value="1"/>
</dbReference>
<dbReference type="AlphaFoldDB" id="A0A512AJW5"/>
<dbReference type="Proteomes" id="UP000321464">
    <property type="component" value="Unassembled WGS sequence"/>
</dbReference>
<evidence type="ECO:0000256" key="10">
    <source>
        <dbReference type="ARBA" id="ARBA00023004"/>
    </source>
</evidence>
<evidence type="ECO:0000256" key="14">
    <source>
        <dbReference type="PIRNR" id="PIRNR000167"/>
    </source>
</evidence>
<dbReference type="GO" id="GO:0004109">
    <property type="term" value="F:coproporphyrinogen oxidase activity"/>
    <property type="evidence" value="ECO:0007669"/>
    <property type="project" value="InterPro"/>
</dbReference>
<evidence type="ECO:0000256" key="2">
    <source>
        <dbReference type="ARBA" id="ARBA00004785"/>
    </source>
</evidence>
<feature type="binding site" evidence="16">
    <location>
        <position position="65"/>
    </location>
    <ligand>
        <name>[4Fe-4S] cluster</name>
        <dbReference type="ChEBI" id="CHEBI:49883"/>
        <note>4Fe-4S-S-AdoMet</note>
    </ligand>
</feature>
<accession>A0A512AJW5</accession>
<dbReference type="PIRSF" id="PIRSF000167">
    <property type="entry name" value="HemN"/>
    <property type="match status" value="1"/>
</dbReference>
<dbReference type="EC" id="1.3.98.3" evidence="14"/>
<dbReference type="PANTHER" id="PTHR13932:SF6">
    <property type="entry name" value="OXYGEN-INDEPENDENT COPROPORPHYRINOGEN III OXIDASE"/>
    <property type="match status" value="1"/>
</dbReference>
<comment type="caution">
    <text evidence="18">The sequence shown here is derived from an EMBL/GenBank/DDBJ whole genome shotgun (WGS) entry which is preliminary data.</text>
</comment>
<dbReference type="PROSITE" id="PS51918">
    <property type="entry name" value="RADICAL_SAM"/>
    <property type="match status" value="1"/>
</dbReference>
<dbReference type="InterPro" id="IPR058240">
    <property type="entry name" value="rSAM_sf"/>
</dbReference>
<feature type="binding site" evidence="15">
    <location>
        <position position="246"/>
    </location>
    <ligand>
        <name>S-adenosyl-L-methionine</name>
        <dbReference type="ChEBI" id="CHEBI:59789"/>
        <label>2</label>
    </ligand>
</feature>
<feature type="binding site" evidence="15">
    <location>
        <position position="59"/>
    </location>
    <ligand>
        <name>S-adenosyl-L-methionine</name>
        <dbReference type="ChEBI" id="CHEBI:59789"/>
        <label>1</label>
    </ligand>
</feature>
<evidence type="ECO:0000256" key="13">
    <source>
        <dbReference type="ARBA" id="ARBA00048321"/>
    </source>
</evidence>
<evidence type="ECO:0000256" key="16">
    <source>
        <dbReference type="PIRSR" id="PIRSR000167-2"/>
    </source>
</evidence>
<evidence type="ECO:0000256" key="6">
    <source>
        <dbReference type="ARBA" id="ARBA00022490"/>
    </source>
</evidence>
<evidence type="ECO:0000256" key="3">
    <source>
        <dbReference type="ARBA" id="ARBA00005493"/>
    </source>
</evidence>
<dbReference type="InterPro" id="IPR006638">
    <property type="entry name" value="Elp3/MiaA/NifB-like_rSAM"/>
</dbReference>
<keyword evidence="7 14" id="KW-0949">S-adenosyl-L-methionine</keyword>
<dbReference type="SFLD" id="SFLDG01065">
    <property type="entry name" value="anaerobic_coproporphyrinogen-I"/>
    <property type="match status" value="1"/>
</dbReference>
<keyword evidence="12 14" id="KW-0627">Porphyrin biosynthesis</keyword>
<dbReference type="InterPro" id="IPR007197">
    <property type="entry name" value="rSAM"/>
</dbReference>
<dbReference type="GO" id="GO:0051989">
    <property type="term" value="F:coproporphyrinogen dehydrogenase activity"/>
    <property type="evidence" value="ECO:0007669"/>
    <property type="project" value="UniProtKB-EC"/>
</dbReference>
<keyword evidence="19" id="KW-1185">Reference proteome</keyword>
<dbReference type="SUPFAM" id="SSF102114">
    <property type="entry name" value="Radical SAM enzymes"/>
    <property type="match status" value="1"/>
</dbReference>
<comment type="subunit">
    <text evidence="4">Monomer.</text>
</comment>
<name>A0A512AJW5_9SPHN</name>
<feature type="binding site" evidence="15">
    <location>
        <position position="187"/>
    </location>
    <ligand>
        <name>S-adenosyl-L-methionine</name>
        <dbReference type="ChEBI" id="CHEBI:59789"/>
        <label>2</label>
    </ligand>
</feature>